<dbReference type="GO" id="GO:0003676">
    <property type="term" value="F:nucleic acid binding"/>
    <property type="evidence" value="ECO:0007669"/>
    <property type="project" value="InterPro"/>
</dbReference>
<dbReference type="Gene3D" id="3.30.420.10">
    <property type="entry name" value="Ribonuclease H-like superfamily/Ribonuclease H"/>
    <property type="match status" value="1"/>
</dbReference>
<proteinExistence type="predicted"/>
<feature type="region of interest" description="Disordered" evidence="1">
    <location>
        <begin position="208"/>
        <end position="232"/>
    </location>
</feature>
<protein>
    <submittedName>
        <fullName evidence="2">Uncharacterized protein</fullName>
    </submittedName>
</protein>
<keyword evidence="3" id="KW-1185">Reference proteome</keyword>
<feature type="compositionally biased region" description="Basic and acidic residues" evidence="1">
    <location>
        <begin position="209"/>
        <end position="226"/>
    </location>
</feature>
<feature type="non-terminal residue" evidence="2">
    <location>
        <position position="1"/>
    </location>
</feature>
<dbReference type="InterPro" id="IPR050951">
    <property type="entry name" value="Retrovirus_Pol_polyprotein"/>
</dbReference>
<dbReference type="Gene3D" id="3.30.70.270">
    <property type="match status" value="1"/>
</dbReference>
<dbReference type="InterPro" id="IPR012337">
    <property type="entry name" value="RNaseH-like_sf"/>
</dbReference>
<dbReference type="OrthoDB" id="101614at2759"/>
<feature type="region of interest" description="Disordered" evidence="1">
    <location>
        <begin position="154"/>
        <end position="194"/>
    </location>
</feature>
<dbReference type="InterPro" id="IPR043502">
    <property type="entry name" value="DNA/RNA_pol_sf"/>
</dbReference>
<dbReference type="EMBL" id="QJKJ01008407">
    <property type="protein sequence ID" value="RDX79874.1"/>
    <property type="molecule type" value="Genomic_DNA"/>
</dbReference>
<dbReference type="PANTHER" id="PTHR37984">
    <property type="entry name" value="PROTEIN CBG26694"/>
    <property type="match status" value="1"/>
</dbReference>
<gene>
    <name evidence="2" type="ORF">CR513_39649</name>
</gene>
<evidence type="ECO:0000313" key="2">
    <source>
        <dbReference type="EMBL" id="RDX79874.1"/>
    </source>
</evidence>
<accession>A0A371FNJ0</accession>
<dbReference type="Proteomes" id="UP000257109">
    <property type="component" value="Unassembled WGS sequence"/>
</dbReference>
<dbReference type="SUPFAM" id="SSF56672">
    <property type="entry name" value="DNA/RNA polymerases"/>
    <property type="match status" value="1"/>
</dbReference>
<reference evidence="2" key="1">
    <citation type="submission" date="2018-05" db="EMBL/GenBank/DDBJ databases">
        <title>Draft genome of Mucuna pruriens seed.</title>
        <authorList>
            <person name="Nnadi N.E."/>
            <person name="Vos R."/>
            <person name="Hasami M.H."/>
            <person name="Devisetty U.K."/>
            <person name="Aguiy J.C."/>
        </authorList>
    </citation>
    <scope>NUCLEOTIDE SEQUENCE [LARGE SCALE GENOMIC DNA]</scope>
    <source>
        <strain evidence="2">JCA_2017</strain>
    </source>
</reference>
<dbReference type="PANTHER" id="PTHR37984:SF5">
    <property type="entry name" value="PROTEIN NYNRIN-LIKE"/>
    <property type="match status" value="1"/>
</dbReference>
<organism evidence="2 3">
    <name type="scientific">Mucuna pruriens</name>
    <name type="common">Velvet bean</name>
    <name type="synonym">Dolichos pruriens</name>
    <dbReference type="NCBI Taxonomy" id="157652"/>
    <lineage>
        <taxon>Eukaryota</taxon>
        <taxon>Viridiplantae</taxon>
        <taxon>Streptophyta</taxon>
        <taxon>Embryophyta</taxon>
        <taxon>Tracheophyta</taxon>
        <taxon>Spermatophyta</taxon>
        <taxon>Magnoliopsida</taxon>
        <taxon>eudicotyledons</taxon>
        <taxon>Gunneridae</taxon>
        <taxon>Pentapetalae</taxon>
        <taxon>rosids</taxon>
        <taxon>fabids</taxon>
        <taxon>Fabales</taxon>
        <taxon>Fabaceae</taxon>
        <taxon>Papilionoideae</taxon>
        <taxon>50 kb inversion clade</taxon>
        <taxon>NPAAA clade</taxon>
        <taxon>indigoferoid/millettioid clade</taxon>
        <taxon>Phaseoleae</taxon>
        <taxon>Mucuna</taxon>
    </lineage>
</organism>
<evidence type="ECO:0000256" key="1">
    <source>
        <dbReference type="SAM" id="MobiDB-lite"/>
    </source>
</evidence>
<dbReference type="InterPro" id="IPR043128">
    <property type="entry name" value="Rev_trsase/Diguanyl_cyclase"/>
</dbReference>
<name>A0A371FNJ0_MUCPR</name>
<comment type="caution">
    <text evidence="2">The sequence shown here is derived from an EMBL/GenBank/DDBJ whole genome shotgun (WGS) entry which is preliminary data.</text>
</comment>
<dbReference type="SUPFAM" id="SSF53098">
    <property type="entry name" value="Ribonuclease H-like"/>
    <property type="match status" value="1"/>
</dbReference>
<sequence length="359" mass="40723">MDAYCGYNQIWMHPMDEAKTSFIIDGGSFCYKRLMDQIFKDRIGLDLEHKLKLNLEKCSFDIQAGKFLGFMLTRRCIEANLDKCEAVINMRSPRSVKEVQQLVGRITTLACFLSRSTKRALPIFQCLKKSKRFQWTKVCESTFQELKTMLVSPPVLSKPREGSMKGPTPNLLHQQSSPRHRNSTPKDRKGHFNSCHHGPKIETILLKQPDSHPDQSPHQASFKEARPGMTNGRMDGRIVKGSGADVVVEGPDGVLIEQFLQLKFKANNNQAEYVALLVGMRLTKEIKTQMLGPYEAKYAMKELHEWVCETHIGSRALASKSLTNLPNRWEQSRSRRFCLKESTDSTRAGSYAALGSRAL</sequence>
<evidence type="ECO:0000313" key="3">
    <source>
        <dbReference type="Proteomes" id="UP000257109"/>
    </source>
</evidence>
<dbReference type="AlphaFoldDB" id="A0A371FNJ0"/>
<feature type="compositionally biased region" description="Basic residues" evidence="1">
    <location>
        <begin position="178"/>
        <end position="191"/>
    </location>
</feature>
<dbReference type="InterPro" id="IPR036397">
    <property type="entry name" value="RNaseH_sf"/>
</dbReference>